<evidence type="ECO:0000313" key="2">
    <source>
        <dbReference type="Proteomes" id="UP000319213"/>
    </source>
</evidence>
<dbReference type="AlphaFoldDB" id="A0A543IXY9"/>
<keyword evidence="2" id="KW-1185">Reference proteome</keyword>
<name>A0A543IXY9_9ACTN</name>
<reference evidence="1 2" key="1">
    <citation type="submission" date="2019-06" db="EMBL/GenBank/DDBJ databases">
        <title>Sequencing the genomes of 1000 actinobacteria strains.</title>
        <authorList>
            <person name="Klenk H.-P."/>
        </authorList>
    </citation>
    <scope>NUCLEOTIDE SEQUENCE [LARGE SCALE GENOMIC DNA]</scope>
    <source>
        <strain evidence="1 2">DSM 43186</strain>
    </source>
</reference>
<dbReference type="RefSeq" id="WP_142259456.1">
    <property type="nucleotide sequence ID" value="NZ_BMPV01000001.1"/>
</dbReference>
<comment type="caution">
    <text evidence="1">The sequence shown here is derived from an EMBL/GenBank/DDBJ whole genome shotgun (WGS) entry which is preliminary data.</text>
</comment>
<accession>A0A543IXY9</accession>
<proteinExistence type="predicted"/>
<sequence length="96" mass="11496">MTGPSPGREERLLEILRHDHPGWRVYRWPVNVKGRGTQIWWWAWRRESPTRQTRRAGEVGWFARPTLIQLMNELSNQLAISLLDHPRPLPRRPVDR</sequence>
<dbReference type="EMBL" id="VFPQ01000001">
    <property type="protein sequence ID" value="TQM75439.1"/>
    <property type="molecule type" value="Genomic_DNA"/>
</dbReference>
<protein>
    <submittedName>
        <fullName evidence="1">Uncharacterized protein</fullName>
    </submittedName>
</protein>
<organism evidence="1 2">
    <name type="scientific">Thermopolyspora flexuosa</name>
    <dbReference type="NCBI Taxonomy" id="103836"/>
    <lineage>
        <taxon>Bacteria</taxon>
        <taxon>Bacillati</taxon>
        <taxon>Actinomycetota</taxon>
        <taxon>Actinomycetes</taxon>
        <taxon>Streptosporangiales</taxon>
        <taxon>Streptosporangiaceae</taxon>
        <taxon>Thermopolyspora</taxon>
    </lineage>
</organism>
<evidence type="ECO:0000313" key="1">
    <source>
        <dbReference type="EMBL" id="TQM75439.1"/>
    </source>
</evidence>
<dbReference type="Proteomes" id="UP000319213">
    <property type="component" value="Unassembled WGS sequence"/>
</dbReference>
<gene>
    <name evidence="1" type="ORF">FHX40_2146</name>
</gene>